<dbReference type="RefSeq" id="WP_267773251.1">
    <property type="nucleotide sequence ID" value="NZ_JAPNKE010000002.1"/>
</dbReference>
<feature type="short sequence motif" description="'HIGH' region" evidence="10">
    <location>
        <begin position="67"/>
        <end position="77"/>
    </location>
</feature>
<dbReference type="GO" id="GO:0005737">
    <property type="term" value="C:cytoplasm"/>
    <property type="evidence" value="ECO:0007669"/>
    <property type="project" value="UniProtKB-SubCell"/>
</dbReference>
<comment type="domain">
    <text evidence="10">IleRS has two distinct active sites: one for aminoacylation and one for editing. The misactivated valine is translocated from the active site to the editing site, which sterically excludes the correctly activated isoleucine. The single editing site contains two valyl binding pockets, one specific for each substrate (Val-AMP or Val-tRNA(Ile)).</text>
</comment>
<dbReference type="GO" id="GO:0008270">
    <property type="term" value="F:zinc ion binding"/>
    <property type="evidence" value="ECO:0007669"/>
    <property type="project" value="UniProtKB-UniRule"/>
</dbReference>
<dbReference type="PROSITE" id="PS00178">
    <property type="entry name" value="AA_TRNA_LIGASE_I"/>
    <property type="match status" value="1"/>
</dbReference>
<evidence type="ECO:0000259" key="12">
    <source>
        <dbReference type="Pfam" id="PF00133"/>
    </source>
</evidence>
<protein>
    <recommendedName>
        <fullName evidence="10">Isoleucine--tRNA ligase</fullName>
        <ecNumber evidence="10">6.1.1.5</ecNumber>
    </recommendedName>
    <alternativeName>
        <fullName evidence="10">Isoleucyl-tRNA synthetase</fullName>
        <shortName evidence="10">IleRS</shortName>
    </alternativeName>
</protein>
<dbReference type="SUPFAM" id="SSF47323">
    <property type="entry name" value="Anticodon-binding domain of a subclass of class I aminoacyl-tRNA synthetases"/>
    <property type="match status" value="1"/>
</dbReference>
<dbReference type="HAMAP" id="MF_02003">
    <property type="entry name" value="Ile_tRNA_synth_type2"/>
    <property type="match status" value="1"/>
</dbReference>
<dbReference type="Gene3D" id="1.10.730.10">
    <property type="entry name" value="Isoleucyl-tRNA Synthetase, Domain 1"/>
    <property type="match status" value="1"/>
</dbReference>
<dbReference type="InterPro" id="IPR023586">
    <property type="entry name" value="Ile-tRNA-ligase_type2"/>
</dbReference>
<keyword evidence="2 10" id="KW-0963">Cytoplasm</keyword>
<evidence type="ECO:0000256" key="2">
    <source>
        <dbReference type="ARBA" id="ARBA00022490"/>
    </source>
</evidence>
<feature type="domain" description="Aminoacyl-tRNA synthetase class Ia" evidence="12">
    <location>
        <begin position="32"/>
        <end position="673"/>
    </location>
</feature>
<keyword evidence="4 10" id="KW-0547">Nucleotide-binding</keyword>
<dbReference type="InterPro" id="IPR033709">
    <property type="entry name" value="Anticodon_Ile_ABEc"/>
</dbReference>
<evidence type="ECO:0000256" key="3">
    <source>
        <dbReference type="ARBA" id="ARBA00022598"/>
    </source>
</evidence>
<dbReference type="GO" id="GO:0005524">
    <property type="term" value="F:ATP binding"/>
    <property type="evidence" value="ECO:0007669"/>
    <property type="project" value="UniProtKB-UniRule"/>
</dbReference>
<keyword evidence="5 10" id="KW-0067">ATP-binding</keyword>
<feature type="region of interest" description="Disordered" evidence="11">
    <location>
        <begin position="213"/>
        <end position="233"/>
    </location>
</feature>
<comment type="cofactor">
    <cofactor evidence="10">
        <name>Zn(2+)</name>
        <dbReference type="ChEBI" id="CHEBI:29105"/>
    </cofactor>
</comment>
<dbReference type="PRINTS" id="PR00984">
    <property type="entry name" value="TRNASYNTHILE"/>
</dbReference>
<evidence type="ECO:0000313" key="14">
    <source>
        <dbReference type="EMBL" id="MCY1010349.1"/>
    </source>
</evidence>
<name>A0A9X3J166_9BACT</name>
<keyword evidence="6 10" id="KW-0648">Protein biosynthesis</keyword>
<evidence type="ECO:0000256" key="11">
    <source>
        <dbReference type="SAM" id="MobiDB-lite"/>
    </source>
</evidence>
<dbReference type="SUPFAM" id="SSF50677">
    <property type="entry name" value="ValRS/IleRS/LeuRS editing domain"/>
    <property type="match status" value="1"/>
</dbReference>
<dbReference type="CDD" id="cd07961">
    <property type="entry name" value="Anticodon_Ia_Ile_ABEc"/>
    <property type="match status" value="1"/>
</dbReference>
<dbReference type="Pfam" id="PF08264">
    <property type="entry name" value="Anticodon_1"/>
    <property type="match status" value="1"/>
</dbReference>
<dbReference type="Gene3D" id="3.40.50.620">
    <property type="entry name" value="HUPs"/>
    <property type="match status" value="2"/>
</dbReference>
<dbReference type="Pfam" id="PF19302">
    <property type="entry name" value="DUF5915"/>
    <property type="match status" value="1"/>
</dbReference>
<dbReference type="InterPro" id="IPR014729">
    <property type="entry name" value="Rossmann-like_a/b/a_fold"/>
</dbReference>
<dbReference type="SUPFAM" id="SSF52374">
    <property type="entry name" value="Nucleotidylyl transferase"/>
    <property type="match status" value="1"/>
</dbReference>
<keyword evidence="7 10" id="KW-0030">Aminoacyl-tRNA synthetase</keyword>
<evidence type="ECO:0000256" key="1">
    <source>
        <dbReference type="ARBA" id="ARBA00007078"/>
    </source>
</evidence>
<keyword evidence="3 10" id="KW-0436">Ligase</keyword>
<dbReference type="GO" id="GO:0000049">
    <property type="term" value="F:tRNA binding"/>
    <property type="evidence" value="ECO:0007669"/>
    <property type="project" value="InterPro"/>
</dbReference>
<comment type="subcellular location">
    <subcellularLocation>
        <location evidence="10">Cytoplasm</location>
    </subcellularLocation>
</comment>
<evidence type="ECO:0000256" key="4">
    <source>
        <dbReference type="ARBA" id="ARBA00022741"/>
    </source>
</evidence>
<dbReference type="PANTHER" id="PTHR42780">
    <property type="entry name" value="SOLEUCYL-TRNA SYNTHETASE"/>
    <property type="match status" value="1"/>
</dbReference>
<keyword evidence="10" id="KW-0479">Metal-binding</keyword>
<comment type="catalytic activity">
    <reaction evidence="9 10">
        <text>tRNA(Ile) + L-isoleucine + ATP = L-isoleucyl-tRNA(Ile) + AMP + diphosphate</text>
        <dbReference type="Rhea" id="RHEA:11060"/>
        <dbReference type="Rhea" id="RHEA-COMP:9666"/>
        <dbReference type="Rhea" id="RHEA-COMP:9695"/>
        <dbReference type="ChEBI" id="CHEBI:30616"/>
        <dbReference type="ChEBI" id="CHEBI:33019"/>
        <dbReference type="ChEBI" id="CHEBI:58045"/>
        <dbReference type="ChEBI" id="CHEBI:78442"/>
        <dbReference type="ChEBI" id="CHEBI:78528"/>
        <dbReference type="ChEBI" id="CHEBI:456215"/>
        <dbReference type="EC" id="6.1.1.5"/>
    </reaction>
</comment>
<gene>
    <name evidence="10 14" type="primary">ileS</name>
    <name evidence="14" type="ORF">OV079_33240</name>
</gene>
<comment type="caution">
    <text evidence="14">The sequence shown here is derived from an EMBL/GenBank/DDBJ whole genome shotgun (WGS) entry which is preliminary data.</text>
</comment>
<evidence type="ECO:0000256" key="9">
    <source>
        <dbReference type="ARBA" id="ARBA00048359"/>
    </source>
</evidence>
<evidence type="ECO:0000256" key="5">
    <source>
        <dbReference type="ARBA" id="ARBA00022840"/>
    </source>
</evidence>
<evidence type="ECO:0000313" key="15">
    <source>
        <dbReference type="Proteomes" id="UP001150924"/>
    </source>
</evidence>
<dbReference type="GO" id="GO:0004822">
    <property type="term" value="F:isoleucine-tRNA ligase activity"/>
    <property type="evidence" value="ECO:0007669"/>
    <property type="project" value="UniProtKB-UniRule"/>
</dbReference>
<dbReference type="NCBIfam" id="TIGR00392">
    <property type="entry name" value="ileS"/>
    <property type="match status" value="1"/>
</dbReference>
<dbReference type="InterPro" id="IPR009080">
    <property type="entry name" value="tRNAsynth_Ia_anticodon-bd"/>
</dbReference>
<sequence length="1106" mass="124489">MQAFRPYVRPEARIPVLEAQSQLDLPRLEQEILQFWRAGDIEGKSLRTTTRADGSGRPAFVFYDGPPFATGLPHYGHLLAGTIKDIVPRFWFMRGRSVERRFGWDCHGLPIESLVENELGLHGKADIERYGVPQFNAACRAGVLRFTSEWEKVVGRMGRWVDFRDDYKTMDFTFMESVWWCFGQLWDKGLIYEGYRVQPVSPALGTPLSNFEVAQGPQEKDPVTRKEGHKRRQDPSLTVRFRLEDEDANLWAWTTTPWTLPSNLALAVHPDIDYVKVRVVDTGEVAYLEPGRLADYQQRGRVGATEELARLKGKDLVGRPYAPLLPFFAELRERPDGTRWCFKVLGATYVSTDSGTGIVHQAPAFGEDDYQVGQANGLPVVCPVNLSGIFDDRVGEFSGTFVKDADKPIVDRLKREHKVVDQDTIVHPYPHCYRTEQPLIYMALSTWFMRVETLRDELVANNKKIQWVPEHVGSGRFGNWLENARDWNLSRNRYWGTPLPVWRNDRDPSDMVCIHSVAELERLAGLAAGSLADLHRENVDGITWPAPGGGTYRRIAEVFDCWFESGSMPYSQNHYPFDADKKAYVEDNLPADFIAEGLDQTRGWFYTLHVLSTALFGRPAFKNVIVNGLILAADGKKMSKRLKNYPDPAKVIDSFGADALRAYLINSAVVRGEPMKFGKDVNDLTGECVKETVRLAILPLWSAYYFLTTYALADGWTPTADDLGPQALEHPLDRWITSRVGGFLTNLTREYEAYELSNLVPHFLEICDDLNNWYIRRGRRRYWRANNPADVDKQRAYATLYRALVTIARAMAPVMPFFTEHLYQKLVVDPGLAAPGEESVHFTRFPEADVWARDEALEREVAAQRQVVGLGLGLRERERINVRRPLARLTIVHERPEELARFADPAVQEELKGELNVEEIAASADDSALVELSAKANFKTLGKRLGGKMKAVAAAVQALDQAALRRFLAEGRVEVEGESLGVDDVLLTRTPRPGLVVAHEAGVTVVLDTTQTPALRRKGLARELTKRVQDLRRDHELDMNERIVVTFRCGGKLAAALADAAHAAEIRSETRADALQVVAPGTALAGEHVLEDTIDDEQVAITLTKA</sequence>
<dbReference type="PANTHER" id="PTHR42780:SF1">
    <property type="entry name" value="ISOLEUCINE--TRNA LIGASE, CYTOPLASMIC"/>
    <property type="match status" value="1"/>
</dbReference>
<organism evidence="14 15">
    <name type="scientific">Nannocystis pusilla</name>
    <dbReference type="NCBI Taxonomy" id="889268"/>
    <lineage>
        <taxon>Bacteria</taxon>
        <taxon>Pseudomonadati</taxon>
        <taxon>Myxococcota</taxon>
        <taxon>Polyangia</taxon>
        <taxon>Nannocystales</taxon>
        <taxon>Nannocystaceae</taxon>
        <taxon>Nannocystis</taxon>
    </lineage>
</organism>
<keyword evidence="15" id="KW-1185">Reference proteome</keyword>
<dbReference type="FunFam" id="3.40.50.620:FF:000133">
    <property type="entry name" value="Isoleucyl-tRNA synthetase, cytoplasmic"/>
    <property type="match status" value="1"/>
</dbReference>
<accession>A0A9X3J166</accession>
<keyword evidence="10" id="KW-0862">Zinc</keyword>
<feature type="binding site" evidence="10">
    <location>
        <position position="640"/>
    </location>
    <ligand>
        <name>ATP</name>
        <dbReference type="ChEBI" id="CHEBI:30616"/>
    </ligand>
</feature>
<dbReference type="EMBL" id="JAPNKE010000002">
    <property type="protein sequence ID" value="MCY1010349.1"/>
    <property type="molecule type" value="Genomic_DNA"/>
</dbReference>
<dbReference type="EC" id="6.1.1.5" evidence="10"/>
<feature type="short sequence motif" description="'KMSKS' region" evidence="10">
    <location>
        <begin position="637"/>
        <end position="641"/>
    </location>
</feature>
<dbReference type="GO" id="GO:0002161">
    <property type="term" value="F:aminoacyl-tRNA deacylase activity"/>
    <property type="evidence" value="ECO:0007669"/>
    <property type="project" value="InterPro"/>
</dbReference>
<comment type="subunit">
    <text evidence="10">Monomer.</text>
</comment>
<dbReference type="InterPro" id="IPR013155">
    <property type="entry name" value="M/V/L/I-tRNA-synth_anticd-bd"/>
</dbReference>
<comment type="similarity">
    <text evidence="1 10">Belongs to the class-I aminoacyl-tRNA synthetase family. IleS type 2 subfamily.</text>
</comment>
<evidence type="ECO:0000259" key="13">
    <source>
        <dbReference type="Pfam" id="PF08264"/>
    </source>
</evidence>
<reference evidence="14" key="1">
    <citation type="submission" date="2022-11" db="EMBL/GenBank/DDBJ databases">
        <title>Minimal conservation of predation-associated metabolite biosynthetic gene clusters underscores biosynthetic potential of Myxococcota including descriptions for ten novel species: Archangium lansinium sp. nov., Myxococcus landrumus sp. nov., Nannocystis bai.</title>
        <authorList>
            <person name="Ahearne A."/>
            <person name="Stevens C."/>
            <person name="Phillips K."/>
        </authorList>
    </citation>
    <scope>NUCLEOTIDE SEQUENCE</scope>
    <source>
        <strain evidence="14">Na p29</strain>
    </source>
</reference>
<dbReference type="InterPro" id="IPR001412">
    <property type="entry name" value="aa-tRNA-synth_I_CS"/>
</dbReference>
<dbReference type="Pfam" id="PF00133">
    <property type="entry name" value="tRNA-synt_1"/>
    <property type="match status" value="1"/>
</dbReference>
<dbReference type="CDD" id="cd00818">
    <property type="entry name" value="IleRS_core"/>
    <property type="match status" value="1"/>
</dbReference>
<dbReference type="InterPro" id="IPR009008">
    <property type="entry name" value="Val/Leu/Ile-tRNA-synth_edit"/>
</dbReference>
<evidence type="ECO:0000256" key="7">
    <source>
        <dbReference type="ARBA" id="ARBA00023146"/>
    </source>
</evidence>
<proteinExistence type="inferred from homology"/>
<dbReference type="GO" id="GO:0006428">
    <property type="term" value="P:isoleucyl-tRNA aminoacylation"/>
    <property type="evidence" value="ECO:0007669"/>
    <property type="project" value="UniProtKB-UniRule"/>
</dbReference>
<dbReference type="InterPro" id="IPR002300">
    <property type="entry name" value="aa-tRNA-synth_Ia"/>
</dbReference>
<dbReference type="Gene3D" id="3.90.740.10">
    <property type="entry name" value="Valyl/Leucyl/Isoleucyl-tRNA synthetase, editing domain"/>
    <property type="match status" value="1"/>
</dbReference>
<evidence type="ECO:0000256" key="6">
    <source>
        <dbReference type="ARBA" id="ARBA00022917"/>
    </source>
</evidence>
<evidence type="ECO:0000256" key="10">
    <source>
        <dbReference type="HAMAP-Rule" id="MF_02003"/>
    </source>
</evidence>
<dbReference type="AlphaFoldDB" id="A0A9X3J166"/>
<dbReference type="Proteomes" id="UP001150924">
    <property type="component" value="Unassembled WGS sequence"/>
</dbReference>
<evidence type="ECO:0000256" key="8">
    <source>
        <dbReference type="ARBA" id="ARBA00025217"/>
    </source>
</evidence>
<feature type="domain" description="Methionyl/Valyl/Leucyl/Isoleucyl-tRNA synthetase anticodon-binding" evidence="13">
    <location>
        <begin position="733"/>
        <end position="885"/>
    </location>
</feature>
<dbReference type="InterPro" id="IPR002301">
    <property type="entry name" value="Ile-tRNA-ligase"/>
</dbReference>
<comment type="function">
    <text evidence="8 10">Catalyzes the attachment of isoleucine to tRNA(Ile). As IleRS can inadvertently accommodate and process structurally similar amino acids such as valine, to avoid such errors it has two additional distinct tRNA(Ile)-dependent editing activities. One activity is designated as 'pretransfer' editing and involves the hydrolysis of activated Val-AMP. The other activity is designated 'posttransfer' editing and involves deacylation of mischarged Val-tRNA(Ile).</text>
</comment>